<dbReference type="PANTHER" id="PTHR33204">
    <property type="entry name" value="TRANSCRIPTIONAL REGULATOR, MARR FAMILY"/>
    <property type="match status" value="1"/>
</dbReference>
<dbReference type="InterPro" id="IPR036390">
    <property type="entry name" value="WH_DNA-bd_sf"/>
</dbReference>
<dbReference type="InterPro" id="IPR036388">
    <property type="entry name" value="WH-like_DNA-bd_sf"/>
</dbReference>
<organism evidence="5 6">
    <name type="scientific">Parasphingopyxis marina</name>
    <dbReference type="NCBI Taxonomy" id="2761622"/>
    <lineage>
        <taxon>Bacteria</taxon>
        <taxon>Pseudomonadati</taxon>
        <taxon>Pseudomonadota</taxon>
        <taxon>Alphaproteobacteria</taxon>
        <taxon>Sphingomonadales</taxon>
        <taxon>Sphingomonadaceae</taxon>
        <taxon>Parasphingopyxis</taxon>
    </lineage>
</organism>
<keyword evidence="2" id="KW-0238">DNA-binding</keyword>
<keyword evidence="1" id="KW-0805">Transcription regulation</keyword>
<evidence type="ECO:0000313" key="6">
    <source>
        <dbReference type="Proteomes" id="UP000564378"/>
    </source>
</evidence>
<dbReference type="GO" id="GO:0003677">
    <property type="term" value="F:DNA binding"/>
    <property type="evidence" value="ECO:0007669"/>
    <property type="project" value="UniProtKB-KW"/>
</dbReference>
<reference evidence="5 6" key="1">
    <citation type="submission" date="2020-08" db="EMBL/GenBank/DDBJ databases">
        <title>Draft genome sequence of Parasphingopyxis sp. GrpM-11.</title>
        <authorList>
            <person name="Oh J."/>
            <person name="Roh D.-H."/>
        </authorList>
    </citation>
    <scope>NUCLEOTIDE SEQUENCE [LARGE SCALE GENOMIC DNA]</scope>
    <source>
        <strain evidence="5 6">GrpM-11</strain>
    </source>
</reference>
<evidence type="ECO:0000313" key="5">
    <source>
        <dbReference type="EMBL" id="MBC2776574.1"/>
    </source>
</evidence>
<gene>
    <name evidence="5" type="ORF">H6P80_02955</name>
</gene>
<accession>A0A842HYK6</accession>
<comment type="caution">
    <text evidence="5">The sequence shown here is derived from an EMBL/GenBank/DDBJ whole genome shotgun (WGS) entry which is preliminary data.</text>
</comment>
<evidence type="ECO:0000256" key="3">
    <source>
        <dbReference type="ARBA" id="ARBA00023163"/>
    </source>
</evidence>
<dbReference type="Proteomes" id="UP000564378">
    <property type="component" value="Unassembled WGS sequence"/>
</dbReference>
<name>A0A842HYK6_9SPHN</name>
<dbReference type="AlphaFoldDB" id="A0A842HYK6"/>
<protein>
    <submittedName>
        <fullName evidence="5">Helix-turn-helix transcriptional regulator</fullName>
    </submittedName>
</protein>
<feature type="domain" description="HTH hxlR-type" evidence="4">
    <location>
        <begin position="20"/>
        <end position="125"/>
    </location>
</feature>
<dbReference type="Gene3D" id="1.10.10.10">
    <property type="entry name" value="Winged helix-like DNA-binding domain superfamily/Winged helix DNA-binding domain"/>
    <property type="match status" value="1"/>
</dbReference>
<evidence type="ECO:0000256" key="2">
    <source>
        <dbReference type="ARBA" id="ARBA00023125"/>
    </source>
</evidence>
<dbReference type="PANTHER" id="PTHR33204:SF29">
    <property type="entry name" value="TRANSCRIPTIONAL REGULATOR"/>
    <property type="match status" value="1"/>
</dbReference>
<dbReference type="InterPro" id="IPR002577">
    <property type="entry name" value="HTH_HxlR"/>
</dbReference>
<dbReference type="SUPFAM" id="SSF46785">
    <property type="entry name" value="Winged helix' DNA-binding domain"/>
    <property type="match status" value="1"/>
</dbReference>
<evidence type="ECO:0000256" key="1">
    <source>
        <dbReference type="ARBA" id="ARBA00023015"/>
    </source>
</evidence>
<keyword evidence="3" id="KW-0804">Transcription</keyword>
<dbReference type="PROSITE" id="PS51118">
    <property type="entry name" value="HTH_HXLR"/>
    <property type="match status" value="1"/>
</dbReference>
<evidence type="ECO:0000259" key="4">
    <source>
        <dbReference type="PROSITE" id="PS51118"/>
    </source>
</evidence>
<dbReference type="EMBL" id="JACJVJ010000001">
    <property type="protein sequence ID" value="MBC2776574.1"/>
    <property type="molecule type" value="Genomic_DNA"/>
</dbReference>
<dbReference type="Pfam" id="PF01638">
    <property type="entry name" value="HxlR"/>
    <property type="match status" value="1"/>
</dbReference>
<keyword evidence="6" id="KW-1185">Reference proteome</keyword>
<sequence>MASTDKKVGYSPTGKLSDVTPDMAASGVEAAFRMLEGRWKMVIIFHLFDRGVLRFSELERAIPKISQKMLIQQLRDLERDGVVRRTVYPEVPPKVEYDLTEWGQAMCPALDALLEWAAQRPVGGTPSD</sequence>
<proteinExistence type="predicted"/>